<accession>A0ABQ6S2I3</accession>
<keyword evidence="2" id="KW-1185">Reference proteome</keyword>
<gene>
    <name evidence="1" type="ORF">F2A26_09765</name>
</gene>
<comment type="caution">
    <text evidence="1">The sequence shown here is derived from an EMBL/GenBank/DDBJ whole genome shotgun (WGS) entry which is preliminary data.</text>
</comment>
<proteinExistence type="predicted"/>
<dbReference type="EMBL" id="VVND01000015">
    <property type="protein sequence ID" value="KAA3158819.1"/>
    <property type="molecule type" value="Genomic_DNA"/>
</dbReference>
<dbReference type="RefSeq" id="WP_130063261.1">
    <property type="nucleotide sequence ID" value="NZ_RCXA01000018.1"/>
</dbReference>
<evidence type="ECO:0000313" key="1">
    <source>
        <dbReference type="EMBL" id="KAA3158819.1"/>
    </source>
</evidence>
<reference evidence="1 2" key="1">
    <citation type="journal article" date="2019" name="Nat. Med.">
        <title>A library of human gut bacterial isolates paired with longitudinal multiomics data enables mechanistic microbiome research.</title>
        <authorList>
            <person name="Poyet M."/>
            <person name="Groussin M."/>
            <person name="Gibbons S.M."/>
            <person name="Avila-Pacheco J."/>
            <person name="Jiang X."/>
            <person name="Kearney S.M."/>
            <person name="Perrotta A.R."/>
            <person name="Berdy B."/>
            <person name="Zhao S."/>
            <person name="Lieberman T.D."/>
            <person name="Swanson P.K."/>
            <person name="Smith M."/>
            <person name="Roesemann S."/>
            <person name="Alexander J.E."/>
            <person name="Rich S.A."/>
            <person name="Livny J."/>
            <person name="Vlamakis H."/>
            <person name="Clish C."/>
            <person name="Bullock K."/>
            <person name="Deik A."/>
            <person name="Scott J."/>
            <person name="Pierce K.A."/>
            <person name="Xavier R.J."/>
            <person name="Alm E.J."/>
        </authorList>
    </citation>
    <scope>NUCLEOTIDE SEQUENCE [LARGE SCALE GENOMIC DNA]</scope>
    <source>
        <strain evidence="1 2">BIOML-A1</strain>
    </source>
</reference>
<dbReference type="Proteomes" id="UP000324870">
    <property type="component" value="Unassembled WGS sequence"/>
</dbReference>
<sequence>MKRELTLTDIAGYLPYGLKLLDRKRGMTTVWEWQSAACCDWNGEEKVEMISGEKYSEELVMASPILRPMSDLFVKITERGYNDGKPFIPISELANIVEEQESARWVFEQEDKRMYSCEWKDWFLWDHDWKTFIRTSSLSSSEVCAISDPYKLYDLLHRLHLDYRGLIPAGLAVSVHDLPTNPYEA</sequence>
<evidence type="ECO:0000313" key="2">
    <source>
        <dbReference type="Proteomes" id="UP000324870"/>
    </source>
</evidence>
<name>A0ABQ6S2I3_9BACT</name>
<organism evidence="1 2">
    <name type="scientific">Alistipes finegoldii</name>
    <dbReference type="NCBI Taxonomy" id="214856"/>
    <lineage>
        <taxon>Bacteria</taxon>
        <taxon>Pseudomonadati</taxon>
        <taxon>Bacteroidota</taxon>
        <taxon>Bacteroidia</taxon>
        <taxon>Bacteroidales</taxon>
        <taxon>Rikenellaceae</taxon>
        <taxon>Alistipes</taxon>
    </lineage>
</organism>
<protein>
    <submittedName>
        <fullName evidence="1">Uncharacterized protein</fullName>
    </submittedName>
</protein>